<keyword evidence="3" id="KW-0347">Helicase</keyword>
<feature type="coiled-coil region" evidence="5">
    <location>
        <begin position="577"/>
        <end position="624"/>
    </location>
</feature>
<dbReference type="GO" id="GO:0005524">
    <property type="term" value="F:ATP binding"/>
    <property type="evidence" value="ECO:0007669"/>
    <property type="project" value="UniProtKB-KW"/>
</dbReference>
<dbReference type="InterPro" id="IPR050699">
    <property type="entry name" value="RNA-DNA_Helicase"/>
</dbReference>
<keyword evidence="4" id="KW-0067">ATP-binding</keyword>
<keyword evidence="5" id="KW-0175">Coiled coil</keyword>
<dbReference type="PROSITE" id="PS51192">
    <property type="entry name" value="HELICASE_ATP_BIND_1"/>
    <property type="match status" value="1"/>
</dbReference>
<name>A0A6C0AR62_9ZZZZ</name>
<evidence type="ECO:0000259" key="6">
    <source>
        <dbReference type="PROSITE" id="PS51192"/>
    </source>
</evidence>
<evidence type="ECO:0000256" key="4">
    <source>
        <dbReference type="ARBA" id="ARBA00022840"/>
    </source>
</evidence>
<dbReference type="GO" id="GO:0016787">
    <property type="term" value="F:hydrolase activity"/>
    <property type="evidence" value="ECO:0007669"/>
    <property type="project" value="UniProtKB-KW"/>
</dbReference>
<dbReference type="InterPro" id="IPR014001">
    <property type="entry name" value="Helicase_ATP-bd"/>
</dbReference>
<protein>
    <recommendedName>
        <fullName evidence="9">Helicase</fullName>
    </recommendedName>
</protein>
<dbReference type="GO" id="GO:0004386">
    <property type="term" value="F:helicase activity"/>
    <property type="evidence" value="ECO:0007669"/>
    <property type="project" value="UniProtKB-KW"/>
</dbReference>
<dbReference type="SMART" id="SM00490">
    <property type="entry name" value="HELICc"/>
    <property type="match status" value="1"/>
</dbReference>
<evidence type="ECO:0008006" key="9">
    <source>
        <dbReference type="Google" id="ProtNLM"/>
    </source>
</evidence>
<evidence type="ECO:0000256" key="1">
    <source>
        <dbReference type="ARBA" id="ARBA00022741"/>
    </source>
</evidence>
<dbReference type="SMART" id="SM01142">
    <property type="entry name" value="DSHCT"/>
    <property type="match status" value="1"/>
</dbReference>
<evidence type="ECO:0000256" key="5">
    <source>
        <dbReference type="SAM" id="Coils"/>
    </source>
</evidence>
<dbReference type="SMART" id="SM00487">
    <property type="entry name" value="DEXDc"/>
    <property type="match status" value="1"/>
</dbReference>
<evidence type="ECO:0000256" key="2">
    <source>
        <dbReference type="ARBA" id="ARBA00022801"/>
    </source>
</evidence>
<keyword evidence="1" id="KW-0547">Nucleotide-binding</keyword>
<reference evidence="8" key="1">
    <citation type="journal article" date="2020" name="Nature">
        <title>Giant virus diversity and host interactions through global metagenomics.</title>
        <authorList>
            <person name="Schulz F."/>
            <person name="Roux S."/>
            <person name="Paez-Espino D."/>
            <person name="Jungbluth S."/>
            <person name="Walsh D.A."/>
            <person name="Denef V.J."/>
            <person name="McMahon K.D."/>
            <person name="Konstantinidis K.T."/>
            <person name="Eloe-Fadrosh E.A."/>
            <person name="Kyrpides N.C."/>
            <person name="Woyke T."/>
        </authorList>
    </citation>
    <scope>NUCLEOTIDE SEQUENCE</scope>
    <source>
        <strain evidence="8">GVMAG-S-1101165-79</strain>
    </source>
</reference>
<evidence type="ECO:0000313" key="8">
    <source>
        <dbReference type="EMBL" id="QHS82222.1"/>
    </source>
</evidence>
<evidence type="ECO:0000259" key="7">
    <source>
        <dbReference type="PROSITE" id="PS51194"/>
    </source>
</evidence>
<dbReference type="PANTHER" id="PTHR12131">
    <property type="entry name" value="ATP-DEPENDENT RNA AND DNA HELICASE"/>
    <property type="match status" value="1"/>
</dbReference>
<dbReference type="PROSITE" id="PS51194">
    <property type="entry name" value="HELICASE_CTER"/>
    <property type="match status" value="1"/>
</dbReference>
<dbReference type="Pfam" id="PF08148">
    <property type="entry name" value="DSHCT"/>
    <property type="match status" value="1"/>
</dbReference>
<dbReference type="EMBL" id="MN740763">
    <property type="protein sequence ID" value="QHS82222.1"/>
    <property type="molecule type" value="Genomic_DNA"/>
</dbReference>
<evidence type="ECO:0000256" key="3">
    <source>
        <dbReference type="ARBA" id="ARBA00022806"/>
    </source>
</evidence>
<dbReference type="InterPro" id="IPR027417">
    <property type="entry name" value="P-loop_NTPase"/>
</dbReference>
<dbReference type="Pfam" id="PF00270">
    <property type="entry name" value="DEAD"/>
    <property type="match status" value="1"/>
</dbReference>
<dbReference type="PANTHER" id="PTHR12131:SF1">
    <property type="entry name" value="ATP-DEPENDENT RNA HELICASE SUPV3L1, MITOCHONDRIAL-RELATED"/>
    <property type="match status" value="1"/>
</dbReference>
<dbReference type="Gene3D" id="3.40.50.300">
    <property type="entry name" value="P-loop containing nucleotide triphosphate hydrolases"/>
    <property type="match status" value="2"/>
</dbReference>
<feature type="domain" description="Helicase ATP-binding" evidence="6">
    <location>
        <begin position="37"/>
        <end position="208"/>
    </location>
</feature>
<feature type="domain" description="Helicase C-terminal" evidence="7">
    <location>
        <begin position="322"/>
        <end position="507"/>
    </location>
</feature>
<dbReference type="AlphaFoldDB" id="A0A6C0AR62"/>
<sequence length="829" mass="95791">MVKVCSITNYPSENEAKYKEHFEKFNYSLHIFQKWAIEGIVEGQHVLCCCPTGSGKSLPAEFAVQYFASYGKKMIYCSPIKSLSNQKFCDFTQKYPQVSVGIITGDLRCNPDADILVMTTEILLNKLYQLKSNTPTNSSVSFEMDIETELACVVFDEIHFIGDPARGMVWENSIMLLPRHIQMVGLSATLDDPEKFAYWLENRGETPNINNINKSVYLTSKRDRAVPLIHYSFITTNQGIFKAIKDKTVHEEIKSIINKPFIIQDPKGKFDNDHYFKMIKMLKLFESKEIRVKRTHVLNQVTKYLTENEMTPAICYIFSIKKIEECSKEVTTNLLEFDSKVPYIAKRECEQILRSKLPNFEEYLYLPEYITLVSLLEKGIATHHSKMLPVFREIVEIFFARGFIKLLFATETVAIGLNLPVRSCIFTDIYKHDSNSMRILQAHEYTQAAGRAGRLGLDKVGHVIHLNNLFRNIDHISYKTMMNGKPQKLTSKFKISYNLLLNLLDIGDTNLVTFASRSMSTGDIDAQLKTIYYKMTQLQTEMDNASNFSMNLRTPWHIIEEYLGLQKNSDMFSNKRKKEVERASRSLEEDYKFLKQDIISYKKIYEKDEEIANLQKEMDQLNLYFQSGVERVLELLREEDFIEDQTTLTLKGKIAAQLRETHCLVFANLLYKNQLDKLSSKQLVALFSCFTNINVQEDRKAFFPKSDDSSVQDIVKLVAEAYKSCQDVELKRNIVSGMDYTIHYDLLNYVEEWCNTTDVDSCKLLLQKIGKEKEIFLGEFVKALLKINNISSEMEKIAEMTGNIAFLSKLKEIPEMTLKYVVTNQSLYV</sequence>
<organism evidence="8">
    <name type="scientific">viral metagenome</name>
    <dbReference type="NCBI Taxonomy" id="1070528"/>
    <lineage>
        <taxon>unclassified sequences</taxon>
        <taxon>metagenomes</taxon>
        <taxon>organismal metagenomes</taxon>
    </lineage>
</organism>
<dbReference type="Pfam" id="PF00271">
    <property type="entry name" value="Helicase_C"/>
    <property type="match status" value="1"/>
</dbReference>
<dbReference type="Gene3D" id="1.10.3380.30">
    <property type="match status" value="1"/>
</dbReference>
<dbReference type="GO" id="GO:0003676">
    <property type="term" value="F:nucleic acid binding"/>
    <property type="evidence" value="ECO:0007669"/>
    <property type="project" value="InterPro"/>
</dbReference>
<accession>A0A6C0AR62</accession>
<proteinExistence type="predicted"/>
<dbReference type="InterPro" id="IPR012961">
    <property type="entry name" value="Ski2/MTR4_C"/>
</dbReference>
<dbReference type="SUPFAM" id="SSF52540">
    <property type="entry name" value="P-loop containing nucleoside triphosphate hydrolases"/>
    <property type="match status" value="1"/>
</dbReference>
<dbReference type="InterPro" id="IPR011545">
    <property type="entry name" value="DEAD/DEAH_box_helicase_dom"/>
</dbReference>
<dbReference type="InterPro" id="IPR001650">
    <property type="entry name" value="Helicase_C-like"/>
</dbReference>
<keyword evidence="2" id="KW-0378">Hydrolase</keyword>